<evidence type="ECO:0000256" key="7">
    <source>
        <dbReference type="ARBA" id="ARBA00049183"/>
    </source>
</evidence>
<keyword evidence="5 9" id="KW-0808">Transferase</keyword>
<protein>
    <recommendedName>
        <fullName evidence="4 9">3-deoxy-D-manno-octulosonic acid transferase</fullName>
        <shortName evidence="9">Kdo transferase</shortName>
        <ecNumber evidence="3 9">2.4.99.12</ecNumber>
    </recommendedName>
    <alternativeName>
        <fullName evidence="6 9">Lipid IV(A) 3-deoxy-D-manno-octulosonic acid transferase</fullName>
    </alternativeName>
</protein>
<dbReference type="PANTHER" id="PTHR42755">
    <property type="entry name" value="3-DEOXY-MANNO-OCTULOSONATE CYTIDYLYLTRANSFERASE"/>
    <property type="match status" value="1"/>
</dbReference>
<dbReference type="PANTHER" id="PTHR42755:SF1">
    <property type="entry name" value="3-DEOXY-D-MANNO-OCTULOSONIC ACID TRANSFERASE, MITOCHONDRIAL-RELATED"/>
    <property type="match status" value="1"/>
</dbReference>
<dbReference type="Pfam" id="PF04413">
    <property type="entry name" value="Glycos_transf_N"/>
    <property type="match status" value="1"/>
</dbReference>
<feature type="active site" description="Proton acceptor" evidence="8">
    <location>
        <position position="64"/>
    </location>
</feature>
<dbReference type="EC" id="2.4.99.12" evidence="3 9"/>
<gene>
    <name evidence="11" type="primary">waaA_3</name>
    <name evidence="11" type="ORF">OCA8868_03182</name>
</gene>
<dbReference type="GO" id="GO:0009244">
    <property type="term" value="P:lipopolysaccharide core region biosynthetic process"/>
    <property type="evidence" value="ECO:0007669"/>
    <property type="project" value="UniProtKB-UniRule"/>
</dbReference>
<feature type="transmembrane region" description="Helical" evidence="9">
    <location>
        <begin position="6"/>
        <end position="26"/>
    </location>
</feature>
<dbReference type="InterPro" id="IPR039901">
    <property type="entry name" value="Kdotransferase"/>
</dbReference>
<dbReference type="UniPathway" id="UPA00958"/>
<comment type="catalytic activity">
    <reaction evidence="7 9">
        <text>lipid IVA (E. coli) + CMP-3-deoxy-beta-D-manno-octulosonate = alpha-Kdo-(2-&gt;6)-lipid IVA (E. coli) + CMP + H(+)</text>
        <dbReference type="Rhea" id="RHEA:28066"/>
        <dbReference type="ChEBI" id="CHEBI:15378"/>
        <dbReference type="ChEBI" id="CHEBI:58603"/>
        <dbReference type="ChEBI" id="CHEBI:60364"/>
        <dbReference type="ChEBI" id="CHEBI:60377"/>
        <dbReference type="ChEBI" id="CHEBI:85987"/>
        <dbReference type="EC" id="2.4.99.12"/>
    </reaction>
</comment>
<evidence type="ECO:0000256" key="8">
    <source>
        <dbReference type="PIRSR" id="PIRSR639901-1"/>
    </source>
</evidence>
<sequence>MILNLFLVFYRLLWIPLLPLVLIYLWRRGMRDADYVRNLAERFGFYREPLPQDAIWFHAVSLGETRSALGLIKLALARGDKVVLTHFTPAGRRESEQQFSSEIASGQLAAVWVPLDMRWCYRRFFRACRPKIGLTLEVEIWPAMIFAAKAAGVPLYMCNSIYGSGSFARDSKGLRLRQRIISGFSGAFVKSSVQAERFASVGLKNITVTGELRFDQPVPPMLTEAAARLRPAISAVREVIAIASGVEGEEQLFTEVAKKLVAQADAANQTAPLIVYVPRAPERFDAVAEGLTQAGLTVLRRSEVLDPRLEQVASIENAEVLVGDSLGEMFFYLALADRVVVGGGFTPNGSHNIIEPLMLRKPVLTGPKTWTIEYPFAEAEAAGVVVSLPDQGALIAALSQPAAADVERIEAFLVEHGGASVRTLAAIDKALEG</sequence>
<keyword evidence="9" id="KW-1003">Cell membrane</keyword>
<dbReference type="GO" id="GO:0005886">
    <property type="term" value="C:plasma membrane"/>
    <property type="evidence" value="ECO:0007669"/>
    <property type="project" value="UniProtKB-SubCell"/>
</dbReference>
<evidence type="ECO:0000256" key="1">
    <source>
        <dbReference type="ARBA" id="ARBA00003394"/>
    </source>
</evidence>
<comment type="pathway">
    <text evidence="2 9">Bacterial outer membrane biogenesis; LPS core biosynthesis.</text>
</comment>
<evidence type="ECO:0000256" key="5">
    <source>
        <dbReference type="ARBA" id="ARBA00022679"/>
    </source>
</evidence>
<keyword evidence="9" id="KW-0812">Transmembrane</keyword>
<name>A0A238KP79_9RHOB</name>
<evidence type="ECO:0000256" key="3">
    <source>
        <dbReference type="ARBA" id="ARBA00012621"/>
    </source>
</evidence>
<feature type="domain" description="3-deoxy-D-manno-octulosonic-acid transferase N-terminal" evidence="10">
    <location>
        <begin position="38"/>
        <end position="216"/>
    </location>
</feature>
<dbReference type="InterPro" id="IPR038107">
    <property type="entry name" value="Glycos_transf_N_sf"/>
</dbReference>
<dbReference type="EMBL" id="FXYD01000006">
    <property type="protein sequence ID" value="SMX44605.1"/>
    <property type="molecule type" value="Genomic_DNA"/>
</dbReference>
<proteinExistence type="inferred from homology"/>
<evidence type="ECO:0000256" key="2">
    <source>
        <dbReference type="ARBA" id="ARBA00004713"/>
    </source>
</evidence>
<evidence type="ECO:0000256" key="6">
    <source>
        <dbReference type="ARBA" id="ARBA00031445"/>
    </source>
</evidence>
<dbReference type="InterPro" id="IPR007507">
    <property type="entry name" value="Glycos_transf_N"/>
</dbReference>
<dbReference type="Proteomes" id="UP000203464">
    <property type="component" value="Unassembled WGS sequence"/>
</dbReference>
<evidence type="ECO:0000313" key="11">
    <source>
        <dbReference type="EMBL" id="SMX44605.1"/>
    </source>
</evidence>
<accession>A0A238KP79</accession>
<evidence type="ECO:0000256" key="9">
    <source>
        <dbReference type="RuleBase" id="RU365103"/>
    </source>
</evidence>
<dbReference type="Gene3D" id="3.40.50.11720">
    <property type="entry name" value="3-Deoxy-D-manno-octulosonic-acid transferase, N-terminal domain"/>
    <property type="match status" value="1"/>
</dbReference>
<evidence type="ECO:0000259" key="10">
    <source>
        <dbReference type="Pfam" id="PF04413"/>
    </source>
</evidence>
<evidence type="ECO:0000313" key="12">
    <source>
        <dbReference type="Proteomes" id="UP000203464"/>
    </source>
</evidence>
<keyword evidence="11" id="KW-0328">Glycosyltransferase</keyword>
<keyword evidence="9" id="KW-0448">Lipopolysaccharide biosynthesis</keyword>
<reference evidence="12" key="1">
    <citation type="submission" date="2017-05" db="EMBL/GenBank/DDBJ databases">
        <authorList>
            <person name="Rodrigo-Torres L."/>
            <person name="Arahal R. D."/>
            <person name="Lucena T."/>
        </authorList>
    </citation>
    <scope>NUCLEOTIDE SEQUENCE [LARGE SCALE GENOMIC DNA]</scope>
    <source>
        <strain evidence="12">CECT 8868</strain>
    </source>
</reference>
<comment type="subcellular location">
    <subcellularLocation>
        <location evidence="9">Cell membrane</location>
    </subcellularLocation>
</comment>
<organism evidence="11 12">
    <name type="scientific">Octadecabacter ascidiaceicola</name>
    <dbReference type="NCBI Taxonomy" id="1655543"/>
    <lineage>
        <taxon>Bacteria</taxon>
        <taxon>Pseudomonadati</taxon>
        <taxon>Pseudomonadota</taxon>
        <taxon>Alphaproteobacteria</taxon>
        <taxon>Rhodobacterales</taxon>
        <taxon>Roseobacteraceae</taxon>
        <taxon>Octadecabacter</taxon>
    </lineage>
</organism>
<dbReference type="GO" id="GO:0009245">
    <property type="term" value="P:lipid A biosynthetic process"/>
    <property type="evidence" value="ECO:0007669"/>
    <property type="project" value="TreeGrafter"/>
</dbReference>
<comment type="function">
    <text evidence="1 9">Involved in lipopolysaccharide (LPS) biosynthesis. Catalyzes the transfer of 3-deoxy-D-manno-octulosonate (Kdo) residue(s) from CMP-Kdo to lipid IV(A), the tetraacyldisaccharide-1,4'-bisphosphate precursor of lipid A.</text>
</comment>
<dbReference type="Gene3D" id="3.40.50.2000">
    <property type="entry name" value="Glycogen Phosphorylase B"/>
    <property type="match status" value="1"/>
</dbReference>
<dbReference type="AlphaFoldDB" id="A0A238KP79"/>
<comment type="similarity">
    <text evidence="9">Belongs to the glycosyltransferase group 1 family.</text>
</comment>
<dbReference type="GO" id="GO:0043842">
    <property type="term" value="F:Kdo transferase activity"/>
    <property type="evidence" value="ECO:0007669"/>
    <property type="project" value="UniProtKB-EC"/>
</dbReference>
<keyword evidence="9" id="KW-0472">Membrane</keyword>
<keyword evidence="12" id="KW-1185">Reference proteome</keyword>
<keyword evidence="9" id="KW-1133">Transmembrane helix</keyword>
<evidence type="ECO:0000256" key="4">
    <source>
        <dbReference type="ARBA" id="ARBA00019077"/>
    </source>
</evidence>